<geneLocation type="plasmid" evidence="2">
    <name>2</name>
</geneLocation>
<protein>
    <submittedName>
        <fullName evidence="2">Uncharacterized protein</fullName>
    </submittedName>
</protein>
<evidence type="ECO:0000256" key="1">
    <source>
        <dbReference type="SAM" id="Coils"/>
    </source>
</evidence>
<reference evidence="2 3" key="1">
    <citation type="submission" date="2019-01" db="EMBL/GenBank/DDBJ databases">
        <authorList>
            <consortium name="Pathogen Informatics"/>
        </authorList>
    </citation>
    <scope>NUCLEOTIDE SEQUENCE [LARGE SCALE GENOMIC DNA]</scope>
    <source>
        <strain evidence="2 3">NCTC10166</strain>
        <plasmid evidence="3">2</plasmid>
    </source>
</reference>
<sequence>MRIRNFRKCTTRWFYYLTELPEWQKEESIKIKKLLEGNEIITNELKKQWENEFKNSNEFIELKEKINILEKEKINFENELQKSEKEKEIISIKSIEDFKKLMIF</sequence>
<keyword evidence="2" id="KW-0614">Plasmid</keyword>
<name>A0A449A6J3_9BACT</name>
<accession>A0A449A6J3</accession>
<dbReference type="Proteomes" id="UP000289440">
    <property type="component" value="Plasmid 2"/>
</dbReference>
<proteinExistence type="predicted"/>
<evidence type="ECO:0000313" key="2">
    <source>
        <dbReference type="EMBL" id="VEU59875.1"/>
    </source>
</evidence>
<keyword evidence="1" id="KW-0175">Coiled coil</keyword>
<gene>
    <name evidence="2" type="ORF">NCTC10166_00862</name>
</gene>
<evidence type="ECO:0000313" key="3">
    <source>
        <dbReference type="Proteomes" id="UP000289440"/>
    </source>
</evidence>
<dbReference type="AlphaFoldDB" id="A0A449A6J3"/>
<keyword evidence="3" id="KW-1185">Reference proteome</keyword>
<dbReference type="KEGG" id="mnu:NCTC10166_00862"/>
<organism evidence="2 3">
    <name type="scientific">Mesomycoplasma neurolyticum</name>
    <dbReference type="NCBI Taxonomy" id="2120"/>
    <lineage>
        <taxon>Bacteria</taxon>
        <taxon>Bacillati</taxon>
        <taxon>Mycoplasmatota</taxon>
        <taxon>Mycoplasmoidales</taxon>
        <taxon>Metamycoplasmataceae</taxon>
        <taxon>Mesomycoplasma</taxon>
    </lineage>
</organism>
<feature type="coiled-coil region" evidence="1">
    <location>
        <begin position="59"/>
        <end position="93"/>
    </location>
</feature>
<dbReference type="EMBL" id="LR214952">
    <property type="protein sequence ID" value="VEU59875.1"/>
    <property type="molecule type" value="Genomic_DNA"/>
</dbReference>